<evidence type="ECO:0000313" key="2">
    <source>
        <dbReference type="Proteomes" id="UP001597110"/>
    </source>
</evidence>
<gene>
    <name evidence="1" type="ORF">ACFQ0E_16710</name>
</gene>
<dbReference type="Proteomes" id="UP001597110">
    <property type="component" value="Unassembled WGS sequence"/>
</dbReference>
<organism evidence="1 2">
    <name type="scientific">Lysobacter brunescens</name>
    <dbReference type="NCBI Taxonomy" id="262323"/>
    <lineage>
        <taxon>Bacteria</taxon>
        <taxon>Pseudomonadati</taxon>
        <taxon>Pseudomonadota</taxon>
        <taxon>Gammaproteobacteria</taxon>
        <taxon>Lysobacterales</taxon>
        <taxon>Lysobacteraceae</taxon>
        <taxon>Lysobacter</taxon>
    </lineage>
</organism>
<dbReference type="EMBL" id="JBHTIF010000004">
    <property type="protein sequence ID" value="MFD0727238.1"/>
    <property type="molecule type" value="Genomic_DNA"/>
</dbReference>
<evidence type="ECO:0000313" key="1">
    <source>
        <dbReference type="EMBL" id="MFD0727238.1"/>
    </source>
</evidence>
<proteinExistence type="predicted"/>
<keyword evidence="2" id="KW-1185">Reference proteome</keyword>
<accession>A0ABW2YK27</accession>
<reference evidence="2" key="1">
    <citation type="journal article" date="2019" name="Int. J. Syst. Evol. Microbiol.">
        <title>The Global Catalogue of Microorganisms (GCM) 10K type strain sequencing project: providing services to taxonomists for standard genome sequencing and annotation.</title>
        <authorList>
            <consortium name="The Broad Institute Genomics Platform"/>
            <consortium name="The Broad Institute Genome Sequencing Center for Infectious Disease"/>
            <person name="Wu L."/>
            <person name="Ma J."/>
        </authorList>
    </citation>
    <scope>NUCLEOTIDE SEQUENCE [LARGE SCALE GENOMIC DNA]</scope>
    <source>
        <strain evidence="2">CCUG 55585</strain>
    </source>
</reference>
<name>A0ABW2YK27_9GAMM</name>
<comment type="caution">
    <text evidence="1">The sequence shown here is derived from an EMBL/GenBank/DDBJ whole genome shotgun (WGS) entry which is preliminary data.</text>
</comment>
<protein>
    <submittedName>
        <fullName evidence="1">Uncharacterized protein</fullName>
    </submittedName>
</protein>
<dbReference type="RefSeq" id="WP_386825769.1">
    <property type="nucleotide sequence ID" value="NZ_JBHTIF010000004.1"/>
</dbReference>
<sequence length="480" mass="52427">MVLLLAGCGGGAAGGGQAGRKALAVDAYGCPDIHGSFAFNVPGEGGVTFTGSPFEALPAANGATIPPEQIGGLEIRRMAPGAYRLRFFVGDDRVMQHLKVIREFEKPRYREWYHLQSDPARSTYILRHGRNAYDARLAELGPQAEIVRELRFGTALTCRDGWIEIPRAYRKPLRLTLAEDGSIIGEAPELDTVGVSVWCGDGCAEVPVPVGRHTGRLHWPRNGALRPWRPEDMRGRFVFERPIDEIEAEVRERQQAQATADARRYRTADAIRADLEKMAPPGTEIERVQVAEGKVSIQYSAPKDQMDVLLNSLSAADGGRSGPEKVERGVRSSDMSRRFVRFVLTDSPLVLREVQDRAPDGVVSGTMSALTPTSPVPTQVATLYVAPSETPVGMAPPDELRRRISALMPAGCRVTQVRGRGDRVIVHGEAERMACISDTLRAIASTQGNAGFGPELEQVEHGDKGYRFRLMLGRSALTKP</sequence>